<dbReference type="Gene3D" id="2.40.50.100">
    <property type="match status" value="1"/>
</dbReference>
<dbReference type="CDD" id="cd06850">
    <property type="entry name" value="biotinyl_domain"/>
    <property type="match status" value="1"/>
</dbReference>
<evidence type="ECO:0000313" key="2">
    <source>
        <dbReference type="EMBL" id="AKK08625.1"/>
    </source>
</evidence>
<evidence type="ECO:0000259" key="1">
    <source>
        <dbReference type="Pfam" id="PF00364"/>
    </source>
</evidence>
<reference evidence="2 3" key="1">
    <citation type="journal article" date="2015" name="Genome Announc.">
        <title>Complete Genome Sequence of the Type Strain Corynebacterium testudinoris DSM 44614, Recovered from Necrotic Lesions in the Mouth of a Tortoise.</title>
        <authorList>
            <person name="Ruckert C."/>
            <person name="Kriete M."/>
            <person name="Jaenicke S."/>
            <person name="Winkler A."/>
            <person name="Tauch A."/>
        </authorList>
    </citation>
    <scope>NUCLEOTIDE SEQUENCE [LARGE SCALE GENOMIC DNA]</scope>
    <source>
        <strain evidence="2 3">DSM 44614</strain>
    </source>
</reference>
<sequence length="69" mass="6989">MNIFAPFAGIVRYHVAVGDTVATGDRLATVEAVKLEAPVVAPGPGVVTGISHEDFSDVLGGDVLLEVGA</sequence>
<dbReference type="Pfam" id="PF00364">
    <property type="entry name" value="Biotin_lipoyl"/>
    <property type="match status" value="1"/>
</dbReference>
<reference evidence="3" key="2">
    <citation type="submission" date="2015-05" db="EMBL/GenBank/DDBJ databases">
        <title>Complete genome sequence of Corynebacterium testudinoris DSM 44614, recovered from necrotic lesions in the mouth of a tortoise.</title>
        <authorList>
            <person name="Ruckert C."/>
            <person name="Albersmeier A."/>
            <person name="Winkler A."/>
            <person name="Tauch A."/>
        </authorList>
    </citation>
    <scope>NUCLEOTIDE SEQUENCE [LARGE SCALE GENOMIC DNA]</scope>
    <source>
        <strain evidence="3">DSM 44614</strain>
    </source>
</reference>
<dbReference type="EMBL" id="CP011545">
    <property type="protein sequence ID" value="AKK08625.1"/>
    <property type="molecule type" value="Genomic_DNA"/>
</dbReference>
<dbReference type="STRING" id="136857.CTEST_05910"/>
<accession>A0A0G3H7B7</accession>
<feature type="domain" description="Lipoyl-binding" evidence="1">
    <location>
        <begin position="9"/>
        <end position="66"/>
    </location>
</feature>
<organism evidence="2 3">
    <name type="scientific">Corynebacterium testudinoris</name>
    <dbReference type="NCBI Taxonomy" id="136857"/>
    <lineage>
        <taxon>Bacteria</taxon>
        <taxon>Bacillati</taxon>
        <taxon>Actinomycetota</taxon>
        <taxon>Actinomycetes</taxon>
        <taxon>Mycobacteriales</taxon>
        <taxon>Corynebacteriaceae</taxon>
        <taxon>Corynebacterium</taxon>
    </lineage>
</organism>
<protein>
    <submittedName>
        <fullName evidence="2">Biotin-requiring enzyme</fullName>
    </submittedName>
</protein>
<dbReference type="OrthoDB" id="4414160at2"/>
<dbReference type="PATRIC" id="fig|136857.5.peg.1174"/>
<proteinExistence type="predicted"/>
<dbReference type="RefSeq" id="WP_047252958.1">
    <property type="nucleotide sequence ID" value="NZ_CP011545.1"/>
</dbReference>
<dbReference type="SUPFAM" id="SSF51230">
    <property type="entry name" value="Single hybrid motif"/>
    <property type="match status" value="1"/>
</dbReference>
<dbReference type="InterPro" id="IPR011053">
    <property type="entry name" value="Single_hybrid_motif"/>
</dbReference>
<keyword evidence="3" id="KW-1185">Reference proteome</keyword>
<dbReference type="Proteomes" id="UP000035540">
    <property type="component" value="Chromosome"/>
</dbReference>
<dbReference type="AlphaFoldDB" id="A0A0G3H7B7"/>
<gene>
    <name evidence="2" type="ORF">CTEST_05910</name>
</gene>
<dbReference type="InterPro" id="IPR000089">
    <property type="entry name" value="Biotin_lipoyl"/>
</dbReference>
<evidence type="ECO:0000313" key="3">
    <source>
        <dbReference type="Proteomes" id="UP000035540"/>
    </source>
</evidence>
<name>A0A0G3H7B7_9CORY</name>
<dbReference type="KEGG" id="cted:CTEST_05910"/>